<feature type="domain" description="Complement C3/4/5 macroglobulin" evidence="1">
    <location>
        <begin position="11"/>
        <end position="77"/>
    </location>
</feature>
<dbReference type="EMBL" id="QNUK01000840">
    <property type="protein sequence ID" value="KAF5889237.1"/>
    <property type="molecule type" value="Genomic_DNA"/>
</dbReference>
<protein>
    <submittedName>
        <fullName evidence="2">Complement C3-like</fullName>
    </submittedName>
</protein>
<dbReference type="Pfam" id="PF17790">
    <property type="entry name" value="MG1"/>
    <property type="match status" value="1"/>
</dbReference>
<dbReference type="Gene3D" id="2.60.40.1930">
    <property type="match status" value="1"/>
</dbReference>
<comment type="caution">
    <text evidence="2">The sequence shown here is derived from an EMBL/GenBank/DDBJ whole genome shotgun (WGS) entry which is preliminary data.</text>
</comment>
<gene>
    <name evidence="2" type="primary">C3</name>
    <name evidence="2" type="ORF">DAT39_021062</name>
</gene>
<sequence length="77" mass="8926">MDKKKSPMEVRYIMSAPQILRVGSEERVLVEVQDYNAKDSMKVHVRVMNFPSKHTDLGNYLLTLDSNNKYQALVNIK</sequence>
<dbReference type="OrthoDB" id="6359008at2759"/>
<organism evidence="2 3">
    <name type="scientific">Clarias magur</name>
    <name type="common">Asian catfish</name>
    <name type="synonym">Macropteronotus magur</name>
    <dbReference type="NCBI Taxonomy" id="1594786"/>
    <lineage>
        <taxon>Eukaryota</taxon>
        <taxon>Metazoa</taxon>
        <taxon>Chordata</taxon>
        <taxon>Craniata</taxon>
        <taxon>Vertebrata</taxon>
        <taxon>Euteleostomi</taxon>
        <taxon>Actinopterygii</taxon>
        <taxon>Neopterygii</taxon>
        <taxon>Teleostei</taxon>
        <taxon>Ostariophysi</taxon>
        <taxon>Siluriformes</taxon>
        <taxon>Clariidae</taxon>
        <taxon>Clarias</taxon>
    </lineage>
</organism>
<dbReference type="AlphaFoldDB" id="A0A8J4U3T3"/>
<keyword evidence="3" id="KW-1185">Reference proteome</keyword>
<name>A0A8J4U3T3_CLAMG</name>
<reference evidence="2" key="1">
    <citation type="submission" date="2020-07" db="EMBL/GenBank/DDBJ databases">
        <title>Clarias magur genome sequencing, assembly and annotation.</title>
        <authorList>
            <person name="Kushwaha B."/>
            <person name="Kumar R."/>
            <person name="Das P."/>
            <person name="Joshi C.G."/>
            <person name="Kumar D."/>
            <person name="Nagpure N.S."/>
            <person name="Pandey M."/>
            <person name="Agarwal S."/>
            <person name="Srivastava S."/>
            <person name="Singh M."/>
            <person name="Sahoo L."/>
            <person name="Jayasankar P."/>
            <person name="Meher P.K."/>
            <person name="Koringa P.G."/>
            <person name="Iquebal M.A."/>
            <person name="Das S.P."/>
            <person name="Bit A."/>
            <person name="Patnaik S."/>
            <person name="Patel N."/>
            <person name="Shah T.M."/>
            <person name="Hinsu A."/>
            <person name="Jena J.K."/>
        </authorList>
    </citation>
    <scope>NUCLEOTIDE SEQUENCE</scope>
    <source>
        <strain evidence="2">CIFAMagur01</strain>
        <tissue evidence="2">Testis</tissue>
    </source>
</reference>
<proteinExistence type="predicted"/>
<accession>A0A8J4U3T3</accession>
<dbReference type="Proteomes" id="UP000727407">
    <property type="component" value="Unassembled WGS sequence"/>
</dbReference>
<evidence type="ECO:0000259" key="1">
    <source>
        <dbReference type="Pfam" id="PF17790"/>
    </source>
</evidence>
<feature type="non-terminal residue" evidence="2">
    <location>
        <position position="1"/>
    </location>
</feature>
<dbReference type="InterPro" id="IPR041425">
    <property type="entry name" value="C3/4/5_MG1"/>
</dbReference>
<evidence type="ECO:0000313" key="2">
    <source>
        <dbReference type="EMBL" id="KAF5889237.1"/>
    </source>
</evidence>
<evidence type="ECO:0000313" key="3">
    <source>
        <dbReference type="Proteomes" id="UP000727407"/>
    </source>
</evidence>